<dbReference type="GO" id="GO:0006351">
    <property type="term" value="P:DNA-templated transcription"/>
    <property type="evidence" value="ECO:0007669"/>
    <property type="project" value="TreeGrafter"/>
</dbReference>
<evidence type="ECO:0000259" key="5">
    <source>
        <dbReference type="PROSITE" id="PS50931"/>
    </source>
</evidence>
<evidence type="ECO:0000256" key="1">
    <source>
        <dbReference type="ARBA" id="ARBA00009437"/>
    </source>
</evidence>
<dbReference type="NCBIfam" id="NF008352">
    <property type="entry name" value="PRK11139.1"/>
    <property type="match status" value="1"/>
</dbReference>
<dbReference type="Gene3D" id="3.40.190.10">
    <property type="entry name" value="Periplasmic binding protein-like II"/>
    <property type="match status" value="2"/>
</dbReference>
<keyword evidence="4" id="KW-0804">Transcription</keyword>
<organism evidence="6 7">
    <name type="scientific">Azospirillum cavernae</name>
    <dbReference type="NCBI Taxonomy" id="2320860"/>
    <lineage>
        <taxon>Bacteria</taxon>
        <taxon>Pseudomonadati</taxon>
        <taxon>Pseudomonadota</taxon>
        <taxon>Alphaproteobacteria</taxon>
        <taxon>Rhodospirillales</taxon>
        <taxon>Azospirillaceae</taxon>
        <taxon>Azospirillum</taxon>
    </lineage>
</organism>
<comment type="similarity">
    <text evidence="1">Belongs to the LysR transcriptional regulatory family.</text>
</comment>
<protein>
    <submittedName>
        <fullName evidence="6">Transcriptional regulator GcvA</fullName>
    </submittedName>
</protein>
<dbReference type="GO" id="GO:0043565">
    <property type="term" value="F:sequence-specific DNA binding"/>
    <property type="evidence" value="ECO:0007669"/>
    <property type="project" value="TreeGrafter"/>
</dbReference>
<dbReference type="PRINTS" id="PR00039">
    <property type="entry name" value="HTHLYSR"/>
</dbReference>
<dbReference type="Pfam" id="PF00126">
    <property type="entry name" value="HTH_1"/>
    <property type="match status" value="1"/>
</dbReference>
<evidence type="ECO:0000256" key="2">
    <source>
        <dbReference type="ARBA" id="ARBA00023015"/>
    </source>
</evidence>
<dbReference type="EMBL" id="QYUL01000004">
    <property type="protein sequence ID" value="RJF78161.1"/>
    <property type="molecule type" value="Genomic_DNA"/>
</dbReference>
<dbReference type="Proteomes" id="UP000283458">
    <property type="component" value="Unassembled WGS sequence"/>
</dbReference>
<comment type="caution">
    <text evidence="6">The sequence shown here is derived from an EMBL/GenBank/DDBJ whole genome shotgun (WGS) entry which is preliminary data.</text>
</comment>
<dbReference type="Gene3D" id="1.10.10.10">
    <property type="entry name" value="Winged helix-like DNA-binding domain superfamily/Winged helix DNA-binding domain"/>
    <property type="match status" value="1"/>
</dbReference>
<gene>
    <name evidence="6" type="primary">gcvA</name>
    <name evidence="6" type="ORF">D3877_23850</name>
</gene>
<dbReference type="FunFam" id="3.40.190.10:FF:000017">
    <property type="entry name" value="Glycine cleavage system transcriptional activator"/>
    <property type="match status" value="1"/>
</dbReference>
<keyword evidence="7" id="KW-1185">Reference proteome</keyword>
<dbReference type="Pfam" id="PF03466">
    <property type="entry name" value="LysR_substrate"/>
    <property type="match status" value="1"/>
</dbReference>
<dbReference type="InterPro" id="IPR058163">
    <property type="entry name" value="LysR-type_TF_proteobact-type"/>
</dbReference>
<dbReference type="OrthoDB" id="9794694at2"/>
<dbReference type="PROSITE" id="PS50931">
    <property type="entry name" value="HTH_LYSR"/>
    <property type="match status" value="1"/>
</dbReference>
<dbReference type="SUPFAM" id="SSF53850">
    <property type="entry name" value="Periplasmic binding protein-like II"/>
    <property type="match status" value="1"/>
</dbReference>
<evidence type="ECO:0000313" key="6">
    <source>
        <dbReference type="EMBL" id="RJF78161.1"/>
    </source>
</evidence>
<evidence type="ECO:0000256" key="3">
    <source>
        <dbReference type="ARBA" id="ARBA00023125"/>
    </source>
</evidence>
<dbReference type="InterPro" id="IPR036388">
    <property type="entry name" value="WH-like_DNA-bd_sf"/>
</dbReference>
<dbReference type="AlphaFoldDB" id="A0A418VPI3"/>
<dbReference type="InterPro" id="IPR000847">
    <property type="entry name" value="LysR_HTH_N"/>
</dbReference>
<dbReference type="InterPro" id="IPR005119">
    <property type="entry name" value="LysR_subst-bd"/>
</dbReference>
<reference evidence="6 7" key="1">
    <citation type="submission" date="2018-09" db="EMBL/GenBank/DDBJ databases">
        <authorList>
            <person name="Zhu H."/>
        </authorList>
    </citation>
    <scope>NUCLEOTIDE SEQUENCE [LARGE SCALE GENOMIC DNA]</scope>
    <source>
        <strain evidence="6 7">K2W22B-5</strain>
    </source>
</reference>
<dbReference type="PANTHER" id="PTHR30537">
    <property type="entry name" value="HTH-TYPE TRANSCRIPTIONAL REGULATOR"/>
    <property type="match status" value="1"/>
</dbReference>
<dbReference type="GO" id="GO:0003700">
    <property type="term" value="F:DNA-binding transcription factor activity"/>
    <property type="evidence" value="ECO:0007669"/>
    <property type="project" value="InterPro"/>
</dbReference>
<accession>A0A418VPI3</accession>
<proteinExistence type="inferred from homology"/>
<keyword evidence="2" id="KW-0805">Transcription regulation</keyword>
<dbReference type="PANTHER" id="PTHR30537:SF74">
    <property type="entry name" value="HTH-TYPE TRANSCRIPTIONAL REGULATOR TRPI"/>
    <property type="match status" value="1"/>
</dbReference>
<dbReference type="InterPro" id="IPR036390">
    <property type="entry name" value="WH_DNA-bd_sf"/>
</dbReference>
<dbReference type="SUPFAM" id="SSF46785">
    <property type="entry name" value="Winged helix' DNA-binding domain"/>
    <property type="match status" value="1"/>
</dbReference>
<sequence length="312" mass="33363">MRKLPSLNGLRAFEAAARHGSFTGAASELHVSQAAISRMVKLLEERMGFPLFERRANALTLTERGRALHPTLTEAFDSVARKIDQVSAMRSGPVLTVGLGASFAVRWLIPRLSRFHMAHPDIEVRIATGGGGAPMSEEWTCAVLLGDGHWPGHEAEHLFSSTMQPVCAPSLAQSLRAPADLRRATLLHVSHWPDDWPFWLNAAGVGSPDTNGLSFGSYAMTLQAAIDGVGVALAPQPYIMDDIAAGRLAVPFPLAVPMQHAWYLVYRGSRREAAGFAAFRDWLFALAAGEAAGERVTPANAPAAAPCGSAPV</sequence>
<name>A0A418VPI3_9PROT</name>
<evidence type="ECO:0000313" key="7">
    <source>
        <dbReference type="Proteomes" id="UP000283458"/>
    </source>
</evidence>
<feature type="domain" description="HTH lysR-type" evidence="5">
    <location>
        <begin position="5"/>
        <end position="62"/>
    </location>
</feature>
<dbReference type="RefSeq" id="WP_119833304.1">
    <property type="nucleotide sequence ID" value="NZ_QYUL01000004.1"/>
</dbReference>
<dbReference type="FunFam" id="1.10.10.10:FF:000001">
    <property type="entry name" value="LysR family transcriptional regulator"/>
    <property type="match status" value="1"/>
</dbReference>
<keyword evidence="3" id="KW-0238">DNA-binding</keyword>
<dbReference type="CDD" id="cd08432">
    <property type="entry name" value="PBP2_GcdR_TrpI_HvrB_AmpR_like"/>
    <property type="match status" value="1"/>
</dbReference>
<evidence type="ECO:0000256" key="4">
    <source>
        <dbReference type="ARBA" id="ARBA00023163"/>
    </source>
</evidence>